<sequence>ISPKLRMKSDDRLGGSLMTGNSFNCQMGIIGAIQPEVFQDLLSQTNLRSAGHFARFNYLWMENKPLTLEEVISGGSAVDVTEDIYKLLVWAAQLPGQKFMFSPDAFKYIVTKISLVETKAMEENNQIMAEFLNKFPGKFLRHCGLLHLLFSYPNEPTNLIPQSVCQVAFDSIVQQQYFIEKVCLLKPEPALSDMLKSLLDYCQRKDKFLSGSDIVTSKKFDKVKPKFTAQVARSYFKDLAEMGYGQLEGSGTRLRFKAFTQNPVEIAEIQS</sequence>
<evidence type="ECO:0000313" key="2">
    <source>
        <dbReference type="Proteomes" id="UP000269154"/>
    </source>
</evidence>
<dbReference type="Pfam" id="PF13148">
    <property type="entry name" value="DUF3987"/>
    <property type="match status" value="1"/>
</dbReference>
<comment type="caution">
    <text evidence="1">The sequence shown here is derived from an EMBL/GenBank/DDBJ whole genome shotgun (WGS) entry which is preliminary data.</text>
</comment>
<organism evidence="1 2">
    <name type="scientific">Okeania hirsuta</name>
    <dbReference type="NCBI Taxonomy" id="1458930"/>
    <lineage>
        <taxon>Bacteria</taxon>
        <taxon>Bacillati</taxon>
        <taxon>Cyanobacteriota</taxon>
        <taxon>Cyanophyceae</taxon>
        <taxon>Oscillatoriophycideae</taxon>
        <taxon>Oscillatoriales</taxon>
        <taxon>Microcoleaceae</taxon>
        <taxon>Okeania</taxon>
    </lineage>
</organism>
<evidence type="ECO:0000313" key="1">
    <source>
        <dbReference type="EMBL" id="RQH13383.1"/>
    </source>
</evidence>
<name>A0A3N6PF41_9CYAN</name>
<dbReference type="InterPro" id="IPR025048">
    <property type="entry name" value="DUF3987"/>
</dbReference>
<dbReference type="RefSeq" id="WP_205127824.1">
    <property type="nucleotide sequence ID" value="NZ_CAWOLW010000454.1"/>
</dbReference>
<protein>
    <submittedName>
        <fullName evidence="1">DUF3987 domain-containing protein</fullName>
    </submittedName>
</protein>
<proteinExistence type="predicted"/>
<dbReference type="Proteomes" id="UP000269154">
    <property type="component" value="Unassembled WGS sequence"/>
</dbReference>
<reference evidence="1 2" key="1">
    <citation type="journal article" date="2018" name="ACS Chem. Biol.">
        <title>Ketoreductase domain dysfunction expands chemodiversity: malyngamide biosynthesis in the cyanobacterium Okeania hirsuta.</title>
        <authorList>
            <person name="Moss N.A."/>
            <person name="Leao T."/>
            <person name="Rankin M."/>
            <person name="McCullough T.M."/>
            <person name="Qu P."/>
            <person name="Korobeynikov A."/>
            <person name="Smith J.L."/>
            <person name="Gerwick L."/>
            <person name="Gerwick W.H."/>
        </authorList>
    </citation>
    <scope>NUCLEOTIDE SEQUENCE [LARGE SCALE GENOMIC DNA]</scope>
    <source>
        <strain evidence="1 2">PAB10Feb10-1</strain>
    </source>
</reference>
<dbReference type="AlphaFoldDB" id="A0A3N6PF41"/>
<keyword evidence="2" id="KW-1185">Reference proteome</keyword>
<accession>A0A3N6PF41</accession>
<gene>
    <name evidence="1" type="ORF">D5R40_34585</name>
</gene>
<dbReference type="EMBL" id="RCBY01000628">
    <property type="protein sequence ID" value="RQH13383.1"/>
    <property type="molecule type" value="Genomic_DNA"/>
</dbReference>
<feature type="non-terminal residue" evidence="1">
    <location>
        <position position="1"/>
    </location>
</feature>